<dbReference type="AlphaFoldDB" id="A0A8J2RI97"/>
<reference evidence="2" key="1">
    <citation type="submission" date="2021-11" db="EMBL/GenBank/DDBJ databases">
        <authorList>
            <person name="Schell T."/>
        </authorList>
    </citation>
    <scope>NUCLEOTIDE SEQUENCE</scope>
    <source>
        <strain evidence="2">M5</strain>
    </source>
</reference>
<sequence length="153" mass="15981">MLTSNSGSTTSILMVASRHGQFGAASASGGRDGVVCGPMATAVATAIVNDAQHHPITDLLGADKPPDDLVPHNNNKAAMLTDLTSEVDLVVVSSPSHHRRRSSNKSGPSLLSATLTGSHKDQVGSAKEDIHMRCESTQKKVLVREHVAGQRLA</sequence>
<comment type="caution">
    <text evidence="2">The sequence shown here is derived from an EMBL/GenBank/DDBJ whole genome shotgun (WGS) entry which is preliminary data.</text>
</comment>
<accession>A0A8J2RI97</accession>
<gene>
    <name evidence="2" type="ORF">DGAL_LOCUS2283</name>
</gene>
<dbReference type="EMBL" id="CAKKLH010000031">
    <property type="protein sequence ID" value="CAH0100110.1"/>
    <property type="molecule type" value="Genomic_DNA"/>
</dbReference>
<evidence type="ECO:0000313" key="3">
    <source>
        <dbReference type="Proteomes" id="UP000789390"/>
    </source>
</evidence>
<dbReference type="Proteomes" id="UP000789390">
    <property type="component" value="Unassembled WGS sequence"/>
</dbReference>
<feature type="compositionally biased region" description="Polar residues" evidence="1">
    <location>
        <begin position="104"/>
        <end position="117"/>
    </location>
</feature>
<name>A0A8J2RI97_9CRUS</name>
<dbReference type="OrthoDB" id="6372851at2759"/>
<organism evidence="2 3">
    <name type="scientific">Daphnia galeata</name>
    <dbReference type="NCBI Taxonomy" id="27404"/>
    <lineage>
        <taxon>Eukaryota</taxon>
        <taxon>Metazoa</taxon>
        <taxon>Ecdysozoa</taxon>
        <taxon>Arthropoda</taxon>
        <taxon>Crustacea</taxon>
        <taxon>Branchiopoda</taxon>
        <taxon>Diplostraca</taxon>
        <taxon>Cladocera</taxon>
        <taxon>Anomopoda</taxon>
        <taxon>Daphniidae</taxon>
        <taxon>Daphnia</taxon>
    </lineage>
</organism>
<keyword evidence="3" id="KW-1185">Reference proteome</keyword>
<feature type="region of interest" description="Disordered" evidence="1">
    <location>
        <begin position="93"/>
        <end position="126"/>
    </location>
</feature>
<proteinExistence type="predicted"/>
<evidence type="ECO:0000313" key="2">
    <source>
        <dbReference type="EMBL" id="CAH0100110.1"/>
    </source>
</evidence>
<protein>
    <submittedName>
        <fullName evidence="2">Uncharacterized protein</fullName>
    </submittedName>
</protein>
<evidence type="ECO:0000256" key="1">
    <source>
        <dbReference type="SAM" id="MobiDB-lite"/>
    </source>
</evidence>